<feature type="chain" id="PRO_5045713530" evidence="1">
    <location>
        <begin position="16"/>
        <end position="66"/>
    </location>
</feature>
<name>A0ABR3WNZ6_9PEZI</name>
<evidence type="ECO:0000313" key="3">
    <source>
        <dbReference type="Proteomes" id="UP001586593"/>
    </source>
</evidence>
<keyword evidence="1" id="KW-0732">Signal</keyword>
<protein>
    <submittedName>
        <fullName evidence="2">Uncharacterized protein</fullName>
    </submittedName>
</protein>
<dbReference type="EMBL" id="JAZHXJ010000302">
    <property type="protein sequence ID" value="KAL1865253.1"/>
    <property type="molecule type" value="Genomic_DNA"/>
</dbReference>
<comment type="caution">
    <text evidence="2">The sequence shown here is derived from an EMBL/GenBank/DDBJ whole genome shotgun (WGS) entry which is preliminary data.</text>
</comment>
<reference evidence="2 3" key="1">
    <citation type="journal article" date="2024" name="Commun. Biol.">
        <title>Comparative genomic analysis of thermophilic fungi reveals convergent evolutionary adaptations and gene losses.</title>
        <authorList>
            <person name="Steindorff A.S."/>
            <person name="Aguilar-Pontes M.V."/>
            <person name="Robinson A.J."/>
            <person name="Andreopoulos B."/>
            <person name="LaButti K."/>
            <person name="Kuo A."/>
            <person name="Mondo S."/>
            <person name="Riley R."/>
            <person name="Otillar R."/>
            <person name="Haridas S."/>
            <person name="Lipzen A."/>
            <person name="Grimwood J."/>
            <person name="Schmutz J."/>
            <person name="Clum A."/>
            <person name="Reid I.D."/>
            <person name="Moisan M.C."/>
            <person name="Butler G."/>
            <person name="Nguyen T.T.M."/>
            <person name="Dewar K."/>
            <person name="Conant G."/>
            <person name="Drula E."/>
            <person name="Henrissat B."/>
            <person name="Hansel C."/>
            <person name="Singer S."/>
            <person name="Hutchinson M.I."/>
            <person name="de Vries R.P."/>
            <person name="Natvig D.O."/>
            <person name="Powell A.J."/>
            <person name="Tsang A."/>
            <person name="Grigoriev I.V."/>
        </authorList>
    </citation>
    <scope>NUCLEOTIDE SEQUENCE [LARGE SCALE GENOMIC DNA]</scope>
    <source>
        <strain evidence="2 3">ATCC 24622</strain>
    </source>
</reference>
<gene>
    <name evidence="2" type="ORF">VTK73DRAFT_5436</name>
</gene>
<sequence length="66" mass="7203">MKCTILLSLIAVSLAVTVEEHNEFIKRQANVQQAVPVNVAAMTDQQGNVIQFDTKNVYKDASAKGL</sequence>
<evidence type="ECO:0000256" key="1">
    <source>
        <dbReference type="SAM" id="SignalP"/>
    </source>
</evidence>
<keyword evidence="3" id="KW-1185">Reference proteome</keyword>
<evidence type="ECO:0000313" key="2">
    <source>
        <dbReference type="EMBL" id="KAL1865253.1"/>
    </source>
</evidence>
<accession>A0ABR3WNZ6</accession>
<feature type="signal peptide" evidence="1">
    <location>
        <begin position="1"/>
        <end position="15"/>
    </location>
</feature>
<dbReference type="Proteomes" id="UP001586593">
    <property type="component" value="Unassembled WGS sequence"/>
</dbReference>
<proteinExistence type="predicted"/>
<organism evidence="2 3">
    <name type="scientific">Phialemonium thermophilum</name>
    <dbReference type="NCBI Taxonomy" id="223376"/>
    <lineage>
        <taxon>Eukaryota</taxon>
        <taxon>Fungi</taxon>
        <taxon>Dikarya</taxon>
        <taxon>Ascomycota</taxon>
        <taxon>Pezizomycotina</taxon>
        <taxon>Sordariomycetes</taxon>
        <taxon>Sordariomycetidae</taxon>
        <taxon>Cephalothecales</taxon>
        <taxon>Cephalothecaceae</taxon>
        <taxon>Phialemonium</taxon>
    </lineage>
</organism>